<dbReference type="InterPro" id="IPR008241">
    <property type="entry name" value="Isochorismate_pyruvate-lyase"/>
</dbReference>
<protein>
    <recommendedName>
        <fullName evidence="1">chorismate mutase</fullName>
        <ecNumber evidence="1">5.4.99.5</ecNumber>
    </recommendedName>
</protein>
<dbReference type="EMBL" id="RBID01000001">
    <property type="protein sequence ID" value="RKQ62996.1"/>
    <property type="molecule type" value="Genomic_DNA"/>
</dbReference>
<dbReference type="InterPro" id="IPR051331">
    <property type="entry name" value="Chorismate_mutase-related"/>
</dbReference>
<evidence type="ECO:0000256" key="2">
    <source>
        <dbReference type="ARBA" id="ARBA00023235"/>
    </source>
</evidence>
<organism evidence="5 6">
    <name type="scientific">Vogesella indigofera</name>
    <name type="common">Pseudomonas indigofera</name>
    <dbReference type="NCBI Taxonomy" id="45465"/>
    <lineage>
        <taxon>Bacteria</taxon>
        <taxon>Pseudomonadati</taxon>
        <taxon>Pseudomonadota</taxon>
        <taxon>Betaproteobacteria</taxon>
        <taxon>Neisseriales</taxon>
        <taxon>Chromobacteriaceae</taxon>
        <taxon>Vogesella</taxon>
    </lineage>
</organism>
<dbReference type="Gene3D" id="1.20.59.10">
    <property type="entry name" value="Chorismate mutase"/>
    <property type="match status" value="1"/>
</dbReference>
<dbReference type="SMART" id="SM00830">
    <property type="entry name" value="CM_2"/>
    <property type="match status" value="1"/>
</dbReference>
<keyword evidence="5" id="KW-0670">Pyruvate</keyword>
<dbReference type="SUPFAM" id="SSF48600">
    <property type="entry name" value="Chorismate mutase II"/>
    <property type="match status" value="1"/>
</dbReference>
<feature type="binding site" evidence="3">
    <location>
        <position position="45"/>
    </location>
    <ligand>
        <name>substrate</name>
    </ligand>
</feature>
<feature type="binding site" evidence="3">
    <location>
        <position position="17"/>
    </location>
    <ligand>
        <name>substrate</name>
    </ligand>
</feature>
<dbReference type="GO" id="GO:0016835">
    <property type="term" value="F:carbon-oxygen lyase activity"/>
    <property type="evidence" value="ECO:0007669"/>
    <property type="project" value="InterPro"/>
</dbReference>
<dbReference type="GO" id="GO:0046417">
    <property type="term" value="P:chorismate metabolic process"/>
    <property type="evidence" value="ECO:0007669"/>
    <property type="project" value="InterPro"/>
</dbReference>
<dbReference type="AlphaFoldDB" id="A0A495BNM8"/>
<feature type="binding site" evidence="3">
    <location>
        <position position="93"/>
    </location>
    <ligand>
        <name>substrate</name>
    </ligand>
</feature>
<reference evidence="5 6" key="1">
    <citation type="submission" date="2018-10" db="EMBL/GenBank/DDBJ databases">
        <title>Genomic Encyclopedia of Type Strains, Phase IV (KMG-IV): sequencing the most valuable type-strain genomes for metagenomic binning, comparative biology and taxonomic classification.</title>
        <authorList>
            <person name="Goeker M."/>
        </authorList>
    </citation>
    <scope>NUCLEOTIDE SEQUENCE [LARGE SCALE GENOMIC DNA]</scope>
    <source>
        <strain evidence="5 6">DSM 3303</strain>
    </source>
</reference>
<dbReference type="InterPro" id="IPR002701">
    <property type="entry name" value="CM_II_prokaryot"/>
</dbReference>
<gene>
    <name evidence="5" type="ORF">C8E02_0006</name>
</gene>
<sequence length="105" mass="11991">MSAPRLPAQCRDMAEIRGEIDRIDQQVIALLGERFRYVKAATAFKHSADAVRAKARFDSILAQRRVWAEQQQLSADVIERLYRELVNYFIAEELAAWQAQQPASG</sequence>
<dbReference type="GO" id="GO:0009697">
    <property type="term" value="P:salicylic acid biosynthetic process"/>
    <property type="evidence" value="ECO:0007669"/>
    <property type="project" value="InterPro"/>
</dbReference>
<dbReference type="Pfam" id="PF01817">
    <property type="entry name" value="CM_2"/>
    <property type="match status" value="1"/>
</dbReference>
<comment type="caution">
    <text evidence="5">The sequence shown here is derived from an EMBL/GenBank/DDBJ whole genome shotgun (WGS) entry which is preliminary data.</text>
</comment>
<keyword evidence="5" id="KW-0456">Lyase</keyword>
<evidence type="ECO:0000313" key="5">
    <source>
        <dbReference type="EMBL" id="RKQ62996.1"/>
    </source>
</evidence>
<dbReference type="PROSITE" id="PS51168">
    <property type="entry name" value="CHORISMATE_MUT_2"/>
    <property type="match status" value="1"/>
</dbReference>
<accession>A0A495BNM8</accession>
<dbReference type="RefSeq" id="WP_120809181.1">
    <property type="nucleotide sequence ID" value="NZ_RBID01000001.1"/>
</dbReference>
<evidence type="ECO:0000313" key="6">
    <source>
        <dbReference type="Proteomes" id="UP000279384"/>
    </source>
</evidence>
<feature type="binding site" evidence="3">
    <location>
        <position position="34"/>
    </location>
    <ligand>
        <name>substrate</name>
    </ligand>
</feature>
<feature type="domain" description="Chorismate mutase" evidence="4">
    <location>
        <begin position="7"/>
        <end position="97"/>
    </location>
</feature>
<dbReference type="GO" id="GO:0004106">
    <property type="term" value="F:chorismate mutase activity"/>
    <property type="evidence" value="ECO:0007669"/>
    <property type="project" value="UniProtKB-EC"/>
</dbReference>
<keyword evidence="2" id="KW-0413">Isomerase</keyword>
<proteinExistence type="predicted"/>
<evidence type="ECO:0000256" key="3">
    <source>
        <dbReference type="PIRSR" id="PIRSR029775-1"/>
    </source>
</evidence>
<dbReference type="InterPro" id="IPR036979">
    <property type="entry name" value="CM_dom_sf"/>
</dbReference>
<evidence type="ECO:0000259" key="4">
    <source>
        <dbReference type="PROSITE" id="PS51168"/>
    </source>
</evidence>
<dbReference type="InterPro" id="IPR036263">
    <property type="entry name" value="Chorismate_II_sf"/>
</dbReference>
<dbReference type="Proteomes" id="UP000279384">
    <property type="component" value="Unassembled WGS sequence"/>
</dbReference>
<dbReference type="EC" id="5.4.99.5" evidence="1"/>
<dbReference type="PANTHER" id="PTHR38041">
    <property type="entry name" value="CHORISMATE MUTASE"/>
    <property type="match status" value="1"/>
</dbReference>
<name>A0A495BNM8_VOGIN</name>
<evidence type="ECO:0000256" key="1">
    <source>
        <dbReference type="ARBA" id="ARBA00012404"/>
    </source>
</evidence>
<dbReference type="PANTHER" id="PTHR38041:SF1">
    <property type="entry name" value="CHORISMATE MUTASE"/>
    <property type="match status" value="1"/>
</dbReference>
<dbReference type="PIRSF" id="PIRSF029775">
    <property type="entry name" value="Isochor_pyr_lyas"/>
    <property type="match status" value="1"/>
</dbReference>